<comment type="caution">
    <text evidence="1">The sequence shown here is derived from an EMBL/GenBank/DDBJ whole genome shotgun (WGS) entry which is preliminary data.</text>
</comment>
<organism evidence="1 2">
    <name type="scientific">Marasmius tenuissimus</name>
    <dbReference type="NCBI Taxonomy" id="585030"/>
    <lineage>
        <taxon>Eukaryota</taxon>
        <taxon>Fungi</taxon>
        <taxon>Dikarya</taxon>
        <taxon>Basidiomycota</taxon>
        <taxon>Agaricomycotina</taxon>
        <taxon>Agaricomycetes</taxon>
        <taxon>Agaricomycetidae</taxon>
        <taxon>Agaricales</taxon>
        <taxon>Marasmiineae</taxon>
        <taxon>Marasmiaceae</taxon>
        <taxon>Marasmius</taxon>
    </lineage>
</organism>
<dbReference type="EMBL" id="JBBXMP010000015">
    <property type="protein sequence ID" value="KAL0069036.1"/>
    <property type="molecule type" value="Genomic_DNA"/>
</dbReference>
<protein>
    <submittedName>
        <fullName evidence="1">Uncharacterized protein</fullName>
    </submittedName>
</protein>
<evidence type="ECO:0000313" key="2">
    <source>
        <dbReference type="Proteomes" id="UP001437256"/>
    </source>
</evidence>
<proteinExistence type="predicted"/>
<evidence type="ECO:0000313" key="1">
    <source>
        <dbReference type="EMBL" id="KAL0069036.1"/>
    </source>
</evidence>
<gene>
    <name evidence="1" type="ORF">AAF712_004031</name>
</gene>
<dbReference type="Proteomes" id="UP001437256">
    <property type="component" value="Unassembled WGS sequence"/>
</dbReference>
<sequence>MDDSSNSGLPHVHMLDTSSEVLKPTPTCWTPLDMRSIVFMPISEEYEVNTMSGLRWPYVTARLYSKAPTAINHVASSKQAHSHLVLPDQFFH</sequence>
<keyword evidence="2" id="KW-1185">Reference proteome</keyword>
<name>A0ABR3A4X9_9AGAR</name>
<accession>A0ABR3A4X9</accession>
<reference evidence="1 2" key="1">
    <citation type="submission" date="2024-05" db="EMBL/GenBank/DDBJ databases">
        <title>A draft genome resource for the thread blight pathogen Marasmius tenuissimus strain MS-2.</title>
        <authorList>
            <person name="Yulfo-Soto G.E."/>
            <person name="Baruah I.K."/>
            <person name="Amoako-Attah I."/>
            <person name="Bukari Y."/>
            <person name="Meinhardt L.W."/>
            <person name="Bailey B.A."/>
            <person name="Cohen S.P."/>
        </authorList>
    </citation>
    <scope>NUCLEOTIDE SEQUENCE [LARGE SCALE GENOMIC DNA]</scope>
    <source>
        <strain evidence="1 2">MS-2</strain>
    </source>
</reference>